<sequence>MLETPLSHIKLFVNEKEMDFTPIKLEKLDILCPNVNGRYLIQYEYKAEYINQTIKCCIPKINIEGDVESGERLEAISFYKNNSKLTIGAEGEFVDADPSYRDHYFSYNGDYLPNGIEYQTNKKTKDRIFQFGVSWIHPCTGDNDIQTWFGADPTLMP</sequence>
<gene>
    <name evidence="1" type="ORF">WAK64_17865</name>
</gene>
<dbReference type="RefSeq" id="WP_336588362.1">
    <property type="nucleotide sequence ID" value="NZ_JBBAXC010000017.1"/>
</dbReference>
<protein>
    <submittedName>
        <fullName evidence="1">Uncharacterized protein</fullName>
    </submittedName>
</protein>
<evidence type="ECO:0000313" key="1">
    <source>
        <dbReference type="EMBL" id="MEI5908918.1"/>
    </source>
</evidence>
<dbReference type="Proteomes" id="UP001312865">
    <property type="component" value="Unassembled WGS sequence"/>
</dbReference>
<comment type="caution">
    <text evidence="1">The sequence shown here is derived from an EMBL/GenBank/DDBJ whole genome shotgun (WGS) entry which is preliminary data.</text>
</comment>
<proteinExistence type="predicted"/>
<name>A0ABU8HIL9_9BACI</name>
<evidence type="ECO:0000313" key="2">
    <source>
        <dbReference type="Proteomes" id="UP001312865"/>
    </source>
</evidence>
<accession>A0ABU8HIL9</accession>
<keyword evidence="2" id="KW-1185">Reference proteome</keyword>
<dbReference type="EMBL" id="JBBAXC010000017">
    <property type="protein sequence ID" value="MEI5908918.1"/>
    <property type="molecule type" value="Genomic_DNA"/>
</dbReference>
<organism evidence="1 2">
    <name type="scientific">Bacillus spongiae</name>
    <dbReference type="NCBI Taxonomy" id="2683610"/>
    <lineage>
        <taxon>Bacteria</taxon>
        <taxon>Bacillati</taxon>
        <taxon>Bacillota</taxon>
        <taxon>Bacilli</taxon>
        <taxon>Bacillales</taxon>
        <taxon>Bacillaceae</taxon>
        <taxon>Bacillus</taxon>
    </lineage>
</organism>
<reference evidence="1 2" key="1">
    <citation type="journal article" date="2018" name="J. Microbiol.">
        <title>Bacillus spongiae sp. nov., isolated from sponge of Jeju Island.</title>
        <authorList>
            <person name="Lee G.E."/>
            <person name="Im W.T."/>
            <person name="Park J.S."/>
        </authorList>
    </citation>
    <scope>NUCLEOTIDE SEQUENCE [LARGE SCALE GENOMIC DNA]</scope>
    <source>
        <strain evidence="1 2">135PIL107-10</strain>
    </source>
</reference>